<evidence type="ECO:0000313" key="4">
    <source>
        <dbReference type="Proteomes" id="UP000524451"/>
    </source>
</evidence>
<evidence type="ECO:0000256" key="1">
    <source>
        <dbReference type="SAM" id="MobiDB-lite"/>
    </source>
</evidence>
<feature type="non-terminal residue" evidence="3">
    <location>
        <position position="102"/>
    </location>
</feature>
<dbReference type="Pfam" id="PF13927">
    <property type="entry name" value="Ig_3"/>
    <property type="match status" value="1"/>
</dbReference>
<accession>A0A7L3Q6X6</accession>
<dbReference type="Proteomes" id="UP000524451">
    <property type="component" value="Unassembled WGS sequence"/>
</dbReference>
<feature type="domain" description="Ig-like" evidence="2">
    <location>
        <begin position="4"/>
        <end position="98"/>
    </location>
</feature>
<dbReference type="PROSITE" id="PS50835">
    <property type="entry name" value="IG_LIKE"/>
    <property type="match status" value="1"/>
</dbReference>
<keyword evidence="4" id="KW-1185">Reference proteome</keyword>
<dbReference type="EMBL" id="VZUI01021799">
    <property type="protein sequence ID" value="NXU97560.1"/>
    <property type="molecule type" value="Genomic_DNA"/>
</dbReference>
<dbReference type="InterPro" id="IPR013783">
    <property type="entry name" value="Ig-like_fold"/>
</dbReference>
<dbReference type="SUPFAM" id="SSF48726">
    <property type="entry name" value="Immunoglobulin"/>
    <property type="match status" value="1"/>
</dbReference>
<dbReference type="InterPro" id="IPR003599">
    <property type="entry name" value="Ig_sub"/>
</dbReference>
<dbReference type="AlphaFoldDB" id="A0A7L3Q6X6"/>
<organism evidence="3 4">
    <name type="scientific">Cettia cetti</name>
    <dbReference type="NCBI Taxonomy" id="68486"/>
    <lineage>
        <taxon>Eukaryota</taxon>
        <taxon>Metazoa</taxon>
        <taxon>Chordata</taxon>
        <taxon>Craniata</taxon>
        <taxon>Vertebrata</taxon>
        <taxon>Euteleostomi</taxon>
        <taxon>Archelosauria</taxon>
        <taxon>Archosauria</taxon>
        <taxon>Dinosauria</taxon>
        <taxon>Saurischia</taxon>
        <taxon>Theropoda</taxon>
        <taxon>Coelurosauria</taxon>
        <taxon>Aves</taxon>
        <taxon>Neognathae</taxon>
        <taxon>Neoaves</taxon>
        <taxon>Telluraves</taxon>
        <taxon>Australaves</taxon>
        <taxon>Passeriformes</taxon>
        <taxon>Sylvioidea</taxon>
        <taxon>Sylviidae</taxon>
        <taxon>Acrocephalinae</taxon>
        <taxon>Cettia</taxon>
    </lineage>
</organism>
<proteinExistence type="predicted"/>
<evidence type="ECO:0000313" key="3">
    <source>
        <dbReference type="EMBL" id="NXU97560.1"/>
    </source>
</evidence>
<gene>
    <name evidence="3" type="primary">Nphs1_1</name>
    <name evidence="3" type="ORF">CETCET_R16532</name>
</gene>
<dbReference type="Gene3D" id="2.60.40.10">
    <property type="entry name" value="Immunoglobulins"/>
    <property type="match status" value="1"/>
</dbReference>
<dbReference type="InterPro" id="IPR036179">
    <property type="entry name" value="Ig-like_dom_sf"/>
</dbReference>
<feature type="non-terminal residue" evidence="3">
    <location>
        <position position="1"/>
    </location>
</feature>
<evidence type="ECO:0000259" key="2">
    <source>
        <dbReference type="PROSITE" id="PS50835"/>
    </source>
</evidence>
<feature type="region of interest" description="Disordered" evidence="1">
    <location>
        <begin position="31"/>
        <end position="102"/>
    </location>
</feature>
<sequence length="102" mass="10861">PDPPQELWVEAPPPNATFRVGEGLRLLCHARGGHPAPKLTWSKAGRPLADAPPQSRSGHVTSRALPLVATPSDNSAPYRCEAAPAHKGAPPTRSEPVRLRVL</sequence>
<protein>
    <submittedName>
        <fullName evidence="3">NPHN protein</fullName>
    </submittedName>
</protein>
<name>A0A7L3Q6X6_9SYLV</name>
<dbReference type="SMART" id="SM00409">
    <property type="entry name" value="IG"/>
    <property type="match status" value="1"/>
</dbReference>
<dbReference type="InterPro" id="IPR007110">
    <property type="entry name" value="Ig-like_dom"/>
</dbReference>
<reference evidence="3 4" key="1">
    <citation type="submission" date="2019-09" db="EMBL/GenBank/DDBJ databases">
        <title>Bird 10,000 Genomes (B10K) Project - Family phase.</title>
        <authorList>
            <person name="Zhang G."/>
        </authorList>
    </citation>
    <scope>NUCLEOTIDE SEQUENCE [LARGE SCALE GENOMIC DNA]</scope>
    <source>
        <strain evidence="3">OUT-0056</strain>
        <tissue evidence="3">Blood</tissue>
    </source>
</reference>
<comment type="caution">
    <text evidence="3">The sequence shown here is derived from an EMBL/GenBank/DDBJ whole genome shotgun (WGS) entry which is preliminary data.</text>
</comment>